<sequence>MIASAVNTPWGVFLLSRLWLAATGRLPLRFPRFIDNAHRRGVLRQVGTVYQFRHARLQDRLAPVRPDTRRPDAVPGEPLGFWMRLSGLAMAFLFPPLILLVIPEAPGLDHHSGVRPRHLTPLDNPHCPLGWRSLGCGAAFVWELPPGAVATTTFKVSPGLTEQPVTGFLGAVAVEECEGATVGLALAGAGSTSVTGSRFDDTPLRELARGMPTDPARLTFTLRRLDDRPCTARLFWDDRGLDFDLVFRLRHRFRS</sequence>
<dbReference type="EMBL" id="JBHTEE010000001">
    <property type="protein sequence ID" value="MFC7605609.1"/>
    <property type="molecule type" value="Genomic_DNA"/>
</dbReference>
<dbReference type="RefSeq" id="WP_343965667.1">
    <property type="nucleotide sequence ID" value="NZ_BAAAGK010000034.1"/>
</dbReference>
<reference evidence="2" key="1">
    <citation type="journal article" date="2019" name="Int. J. Syst. Evol. Microbiol.">
        <title>The Global Catalogue of Microorganisms (GCM) 10K type strain sequencing project: providing services to taxonomists for standard genome sequencing and annotation.</title>
        <authorList>
            <consortium name="The Broad Institute Genomics Platform"/>
            <consortium name="The Broad Institute Genome Sequencing Center for Infectious Disease"/>
            <person name="Wu L."/>
            <person name="Ma J."/>
        </authorList>
    </citation>
    <scope>NUCLEOTIDE SEQUENCE [LARGE SCALE GENOMIC DNA]</scope>
    <source>
        <strain evidence="2">JCM 10083</strain>
    </source>
</reference>
<evidence type="ECO:0000313" key="1">
    <source>
        <dbReference type="EMBL" id="MFC7605609.1"/>
    </source>
</evidence>
<evidence type="ECO:0000313" key="2">
    <source>
        <dbReference type="Proteomes" id="UP001596514"/>
    </source>
</evidence>
<gene>
    <name evidence="1" type="ORF">ACFQVD_36465</name>
</gene>
<protein>
    <recommendedName>
        <fullName evidence="3">DUF4442 domain-containing protein</fullName>
    </recommendedName>
</protein>
<keyword evidence="2" id="KW-1185">Reference proteome</keyword>
<dbReference type="Proteomes" id="UP001596514">
    <property type="component" value="Unassembled WGS sequence"/>
</dbReference>
<organism evidence="1 2">
    <name type="scientific">Streptosporangium amethystogenes subsp. fukuiense</name>
    <dbReference type="NCBI Taxonomy" id="698418"/>
    <lineage>
        <taxon>Bacteria</taxon>
        <taxon>Bacillati</taxon>
        <taxon>Actinomycetota</taxon>
        <taxon>Actinomycetes</taxon>
        <taxon>Streptosporangiales</taxon>
        <taxon>Streptosporangiaceae</taxon>
        <taxon>Streptosporangium</taxon>
    </lineage>
</organism>
<name>A0ABW2TB39_9ACTN</name>
<comment type="caution">
    <text evidence="1">The sequence shown here is derived from an EMBL/GenBank/DDBJ whole genome shotgun (WGS) entry which is preliminary data.</text>
</comment>
<proteinExistence type="predicted"/>
<evidence type="ECO:0008006" key="3">
    <source>
        <dbReference type="Google" id="ProtNLM"/>
    </source>
</evidence>
<accession>A0ABW2TB39</accession>